<evidence type="ECO:0008006" key="3">
    <source>
        <dbReference type="Google" id="ProtNLM"/>
    </source>
</evidence>
<dbReference type="KEGG" id="fgl:EM308_00760"/>
<dbReference type="Gene3D" id="3.40.50.2000">
    <property type="entry name" value="Glycogen Phosphorylase B"/>
    <property type="match status" value="2"/>
</dbReference>
<dbReference type="EMBL" id="CP017479">
    <property type="protein sequence ID" value="AOW08153.1"/>
    <property type="molecule type" value="Genomic_DNA"/>
</dbReference>
<evidence type="ECO:0000313" key="2">
    <source>
        <dbReference type="Proteomes" id="UP000175968"/>
    </source>
</evidence>
<organism evidence="1 2">
    <name type="scientific">Flavobacterium gilvum</name>
    <dbReference type="NCBI Taxonomy" id="1492737"/>
    <lineage>
        <taxon>Bacteria</taxon>
        <taxon>Pseudomonadati</taxon>
        <taxon>Bacteroidota</taxon>
        <taxon>Flavobacteriia</taxon>
        <taxon>Flavobacteriales</taxon>
        <taxon>Flavobacteriaceae</taxon>
        <taxon>Flavobacterium</taxon>
    </lineage>
</organism>
<dbReference type="RefSeq" id="WP_035637389.1">
    <property type="nucleotide sequence ID" value="NZ_CP017479.1"/>
</dbReference>
<dbReference type="AlphaFoldDB" id="A0AAC9I3S3"/>
<dbReference type="Proteomes" id="UP000175968">
    <property type="component" value="Chromosome"/>
</dbReference>
<dbReference type="SUPFAM" id="SSF53756">
    <property type="entry name" value="UDP-Glycosyltransferase/glycogen phosphorylase"/>
    <property type="match status" value="1"/>
</dbReference>
<accession>A0AAC9I3S3</accession>
<gene>
    <name evidence="1" type="ORF">EM308_00760</name>
</gene>
<evidence type="ECO:0000313" key="1">
    <source>
        <dbReference type="EMBL" id="AOW08153.1"/>
    </source>
</evidence>
<name>A0AAC9I3S3_9FLAO</name>
<proteinExistence type="predicted"/>
<keyword evidence="2" id="KW-1185">Reference proteome</keyword>
<protein>
    <recommendedName>
        <fullName evidence="3">Glycosyltransferase subfamily 4-like N-terminal domain-containing protein</fullName>
    </recommendedName>
</protein>
<reference evidence="1 2" key="1">
    <citation type="submission" date="2016-10" db="EMBL/GenBank/DDBJ databases">
        <title>Flavobacterium gilvum sp. nov., isolated from stream water.</title>
        <authorList>
            <person name="Shin S.-K."/>
            <person name="Cho Y.-J."/>
            <person name="Yi H."/>
        </authorList>
    </citation>
    <scope>NUCLEOTIDE SEQUENCE [LARGE SCALE GENOMIC DNA]</scope>
    <source>
        <strain evidence="1 2">EM1308</strain>
    </source>
</reference>
<sequence length="443" mass="52343">MFIKNDSSKKPTKVLIICYDFFPEAKPNTYRWFNIVKKWYEEEGIEIHVISGAKNQFKNYEEVDGIKIYRTTEYLIGNLKYKYRNKVQEARVTEKRSLGISLKKIIRVFYDFTWSKLYWPDHSFLWCFSVIPLAKRIIEENKIDKLITVSWTFSAHVIGYNLKRKFNSIFWLADTVDPFSIDKTVNNSFIYNGLNTSFERKIFEKANLNCVLTARIRDKYISIFPNLKNKIVVNNNIFIPSKFDYSKESEFWDKHIKLVFLGTLSEDVRSPKNLLLLFDRMVNKYPDVIFELNFYGEFSKSLIRFNEYPKLLNSSIFLNGFIDKSLVNNVIKEADVLINIGNNNKYQEPSKLIEYMYSGKKILNICSIEEDTSAELLKIYPLNLNVFPEDLKDEDVIEKVYNFLSTDDKVDSEMLDVLLKDFMLQEVSNKYLDFLTNKVYSSI</sequence>